<evidence type="ECO:0000313" key="2">
    <source>
        <dbReference type="Proteomes" id="UP000248557"/>
    </source>
</evidence>
<sequence length="366" mass="43141">MKNITYNIENNDYNTQIEKTTNIIIKNSNNYIQFLNDYVEYVNQHIQKSGMECILDIVSIGIYWMEYIQKAYTLDDTSKNILIKLAKIRRNNTQIKEDIDYIKGHIITEKLTKNTKKEIPFTTTSIDKLFDYLSATGEYYFELKELNYFKEYLKTKNKTEIEKILKQVLNFSDYFKTITNKTLHKYTYNVNNYLEQELYKHKNKEDLIFCGRREVEYHLNMFGAEIMNRAYRNEYDKREKTIILLPDCMQIKNKKCLSQETIYGQQCIGCSDNCNVNQLKNYIEKEVYVIKHESELFKDIPTHEKKTISIIGIACVLNLINGGLKAKSLGMPAQCVILNYVGCSNHWMQNRISTSINSEKLKEIIG</sequence>
<reference evidence="1 2" key="1">
    <citation type="submission" date="2017-05" db="EMBL/GenBank/DDBJ databases">
        <title>Host range expansion of the Methanosphaera genus to humans and monogastric animals involves recent and extensive reduction in genome content.</title>
        <authorList>
            <person name="Hoedt E.C."/>
            <person name="Volmer J.G."/>
            <person name="Parks D.H."/>
            <person name="Rosewarne C.P."/>
            <person name="Denman S.E."/>
            <person name="Mcsweeney C.S."/>
            <person name="O Cuiv P."/>
            <person name="Hugenholtz P."/>
            <person name="Tyson G.W."/>
            <person name="Morrison M."/>
        </authorList>
    </citation>
    <scope>NUCLEOTIDE SEQUENCE [LARGE SCALE GENOMIC DNA]</scope>
    <source>
        <strain evidence="1 2">PA5</strain>
    </source>
</reference>
<dbReference type="Pfam" id="PF01976">
    <property type="entry name" value="DUF116"/>
    <property type="match status" value="1"/>
</dbReference>
<proteinExistence type="predicted"/>
<evidence type="ECO:0008006" key="3">
    <source>
        <dbReference type="Google" id="ProtNLM"/>
    </source>
</evidence>
<dbReference type="AlphaFoldDB" id="A0A328Q3S1"/>
<protein>
    <recommendedName>
        <fullName evidence="3">DUF116 domain-containing protein</fullName>
    </recommendedName>
</protein>
<dbReference type="RefSeq" id="WP_112149598.1">
    <property type="nucleotide sequence ID" value="NZ_CATZNA010000133.1"/>
</dbReference>
<dbReference type="Proteomes" id="UP000248557">
    <property type="component" value="Unassembled WGS sequence"/>
</dbReference>
<dbReference type="InterPro" id="IPR002829">
    <property type="entry name" value="DUF116"/>
</dbReference>
<gene>
    <name evidence="1" type="ORF">CA615_04795</name>
</gene>
<organism evidence="1 2">
    <name type="scientific">Methanosphaera stadtmanae</name>
    <dbReference type="NCBI Taxonomy" id="2317"/>
    <lineage>
        <taxon>Archaea</taxon>
        <taxon>Methanobacteriati</taxon>
        <taxon>Methanobacteriota</taxon>
        <taxon>Methanomada group</taxon>
        <taxon>Methanobacteria</taxon>
        <taxon>Methanobacteriales</taxon>
        <taxon>Methanobacteriaceae</taxon>
        <taxon>Methanosphaera</taxon>
    </lineage>
</organism>
<accession>A0A328Q3S1</accession>
<evidence type="ECO:0000313" key="1">
    <source>
        <dbReference type="EMBL" id="RAP02957.1"/>
    </source>
</evidence>
<name>A0A328Q3S1_9EURY</name>
<comment type="caution">
    <text evidence="1">The sequence shown here is derived from an EMBL/GenBank/DDBJ whole genome shotgun (WGS) entry which is preliminary data.</text>
</comment>
<dbReference type="EMBL" id="NGJK01000060">
    <property type="protein sequence ID" value="RAP02957.1"/>
    <property type="molecule type" value="Genomic_DNA"/>
</dbReference>